<accession>H0E8H2</accession>
<feature type="domain" description="Inositolphosphotransferase Aur1/Ipt1" evidence="5">
    <location>
        <begin position="116"/>
        <end position="266"/>
    </location>
</feature>
<dbReference type="InterPro" id="IPR036938">
    <property type="entry name" value="PAP2/HPO_sf"/>
</dbReference>
<evidence type="ECO:0000256" key="1">
    <source>
        <dbReference type="ARBA" id="ARBA00004141"/>
    </source>
</evidence>
<sequence>MALGAAAPVVRRRLRLRPSTVIGAAATAPAALCVAVPRSRARDVAVACLQMWAYFAAYEMPADDPERLRARVRVDYPVRSDTVLGLGRIPSVRLQQALHREGRYGLWEKVLVWSHWVWFAVPHTTAAYVLLRHRDQFPQAAARIYATFDLGAVVYWAVPTAPPWYAAETGRIDHGDGPPLRRLMREYGERVFGARWGQLYGTLGGNPLAAMPSLHFGTSVAAAQVLRDIGPVQGVIGWTYASTLGFALVYLGEHYVTDLIAGGALAEGVRRSAPRAARPLGRLARLVSRLEARAQRG</sequence>
<dbReference type="PANTHER" id="PTHR31310">
    <property type="match status" value="1"/>
</dbReference>
<protein>
    <submittedName>
        <fullName evidence="6">Phosphoesterase PA-phosphatase related protein</fullName>
    </submittedName>
</protein>
<evidence type="ECO:0000256" key="2">
    <source>
        <dbReference type="ARBA" id="ARBA00022692"/>
    </source>
</evidence>
<gene>
    <name evidence="6" type="ORF">PAI11_31330</name>
</gene>
<evidence type="ECO:0000313" key="7">
    <source>
        <dbReference type="Proteomes" id="UP000005143"/>
    </source>
</evidence>
<reference evidence="6 7" key="1">
    <citation type="journal article" date="2013" name="Biodegradation">
        <title>Quantitative proteomic analysis of ibuprofen-degrading Patulibacter sp. strain I11.</title>
        <authorList>
            <person name="Almeida B."/>
            <person name="Kjeldal H."/>
            <person name="Lolas I."/>
            <person name="Knudsen A.D."/>
            <person name="Carvalho G."/>
            <person name="Nielsen K.L."/>
            <person name="Barreto Crespo M.T."/>
            <person name="Stensballe A."/>
            <person name="Nielsen J.L."/>
        </authorList>
    </citation>
    <scope>NUCLEOTIDE SEQUENCE [LARGE SCALE GENOMIC DNA]</scope>
    <source>
        <strain evidence="6 7">I11</strain>
    </source>
</reference>
<dbReference type="PANTHER" id="PTHR31310:SF7">
    <property type="entry name" value="PA-PHOSPHATASE RELATED-FAMILY PROTEIN DDB_G0268928"/>
    <property type="match status" value="1"/>
</dbReference>
<dbReference type="InterPro" id="IPR052185">
    <property type="entry name" value="IPC_Synthase-Related"/>
</dbReference>
<dbReference type="Pfam" id="PF14378">
    <property type="entry name" value="PAP2_3"/>
    <property type="match status" value="1"/>
</dbReference>
<keyword evidence="4" id="KW-0472">Membrane</keyword>
<comment type="subcellular location">
    <subcellularLocation>
        <location evidence="1">Membrane</location>
        <topology evidence="1">Multi-pass membrane protein</topology>
    </subcellularLocation>
</comment>
<dbReference type="AlphaFoldDB" id="H0E8H2"/>
<evidence type="ECO:0000256" key="3">
    <source>
        <dbReference type="ARBA" id="ARBA00022989"/>
    </source>
</evidence>
<keyword evidence="7" id="KW-1185">Reference proteome</keyword>
<name>H0E8H2_9ACTN</name>
<comment type="caution">
    <text evidence="6">The sequence shown here is derived from an EMBL/GenBank/DDBJ whole genome shotgun (WGS) entry which is preliminary data.</text>
</comment>
<evidence type="ECO:0000256" key="4">
    <source>
        <dbReference type="ARBA" id="ARBA00023136"/>
    </source>
</evidence>
<dbReference type="GO" id="GO:0016020">
    <property type="term" value="C:membrane"/>
    <property type="evidence" value="ECO:0007669"/>
    <property type="project" value="UniProtKB-SubCell"/>
</dbReference>
<evidence type="ECO:0000259" key="5">
    <source>
        <dbReference type="Pfam" id="PF14378"/>
    </source>
</evidence>
<keyword evidence="2" id="KW-0812">Transmembrane</keyword>
<dbReference type="SUPFAM" id="SSF48317">
    <property type="entry name" value="Acid phosphatase/Vanadium-dependent haloperoxidase"/>
    <property type="match status" value="1"/>
</dbReference>
<evidence type="ECO:0000313" key="6">
    <source>
        <dbReference type="EMBL" id="EHN09972.1"/>
    </source>
</evidence>
<organism evidence="6 7">
    <name type="scientific">Patulibacter medicamentivorans</name>
    <dbReference type="NCBI Taxonomy" id="1097667"/>
    <lineage>
        <taxon>Bacteria</taxon>
        <taxon>Bacillati</taxon>
        <taxon>Actinomycetota</taxon>
        <taxon>Thermoleophilia</taxon>
        <taxon>Solirubrobacterales</taxon>
        <taxon>Patulibacteraceae</taxon>
        <taxon>Patulibacter</taxon>
    </lineage>
</organism>
<proteinExistence type="predicted"/>
<keyword evidence="3" id="KW-1133">Transmembrane helix</keyword>
<dbReference type="EMBL" id="AGUD01000244">
    <property type="protein sequence ID" value="EHN09972.1"/>
    <property type="molecule type" value="Genomic_DNA"/>
</dbReference>
<dbReference type="Proteomes" id="UP000005143">
    <property type="component" value="Unassembled WGS sequence"/>
</dbReference>
<dbReference type="InterPro" id="IPR026841">
    <property type="entry name" value="Aur1/Ipt1"/>
</dbReference>